<feature type="region of interest" description="Disordered" evidence="5">
    <location>
        <begin position="230"/>
        <end position="330"/>
    </location>
</feature>
<dbReference type="GO" id="GO:0003677">
    <property type="term" value="F:DNA binding"/>
    <property type="evidence" value="ECO:0007669"/>
    <property type="project" value="UniProtKB-UniRule"/>
</dbReference>
<keyword evidence="8" id="KW-1185">Reference proteome</keyword>
<evidence type="ECO:0000313" key="7">
    <source>
        <dbReference type="EMBL" id="KAL3759446.1"/>
    </source>
</evidence>
<feature type="region of interest" description="Disordered" evidence="5">
    <location>
        <begin position="1"/>
        <end position="38"/>
    </location>
</feature>
<dbReference type="InterPro" id="IPR009057">
    <property type="entry name" value="Homeodomain-like_sf"/>
</dbReference>
<dbReference type="Gene3D" id="1.10.10.60">
    <property type="entry name" value="Homeodomain-like"/>
    <property type="match status" value="1"/>
</dbReference>
<evidence type="ECO:0000256" key="4">
    <source>
        <dbReference type="PROSITE-ProRule" id="PRU00108"/>
    </source>
</evidence>
<dbReference type="CDD" id="cd00086">
    <property type="entry name" value="homeodomain"/>
    <property type="match status" value="1"/>
</dbReference>
<dbReference type="AlphaFoldDB" id="A0ABD3M9M8"/>
<feature type="region of interest" description="Disordered" evidence="5">
    <location>
        <begin position="52"/>
        <end position="76"/>
    </location>
</feature>
<gene>
    <name evidence="7" type="ORF">ACHAWU_000745</name>
</gene>
<accession>A0ABD3M9M8</accession>
<keyword evidence="3 4" id="KW-0539">Nucleus</keyword>
<organism evidence="7 8">
    <name type="scientific">Discostella pseudostelligera</name>
    <dbReference type="NCBI Taxonomy" id="259834"/>
    <lineage>
        <taxon>Eukaryota</taxon>
        <taxon>Sar</taxon>
        <taxon>Stramenopiles</taxon>
        <taxon>Ochrophyta</taxon>
        <taxon>Bacillariophyta</taxon>
        <taxon>Coscinodiscophyceae</taxon>
        <taxon>Thalassiosirophycidae</taxon>
        <taxon>Stephanodiscales</taxon>
        <taxon>Stephanodiscaceae</taxon>
        <taxon>Discostella</taxon>
    </lineage>
</organism>
<keyword evidence="2 4" id="KW-0371">Homeobox</keyword>
<comment type="subcellular location">
    <subcellularLocation>
        <location evidence="4">Nucleus</location>
    </subcellularLocation>
</comment>
<dbReference type="SMART" id="SM00389">
    <property type="entry name" value="HOX"/>
    <property type="match status" value="1"/>
</dbReference>
<feature type="compositionally biased region" description="Low complexity" evidence="5">
    <location>
        <begin position="254"/>
        <end position="264"/>
    </location>
</feature>
<proteinExistence type="predicted"/>
<dbReference type="PANTHER" id="PTHR11850">
    <property type="entry name" value="HOMEOBOX PROTEIN TRANSCRIPTION FACTORS"/>
    <property type="match status" value="1"/>
</dbReference>
<dbReference type="PROSITE" id="PS50071">
    <property type="entry name" value="HOMEOBOX_2"/>
    <property type="match status" value="1"/>
</dbReference>
<feature type="compositionally biased region" description="Low complexity" evidence="5">
    <location>
        <begin position="315"/>
        <end position="330"/>
    </location>
</feature>
<name>A0ABD3M9M8_9STRA</name>
<evidence type="ECO:0000256" key="5">
    <source>
        <dbReference type="SAM" id="MobiDB-lite"/>
    </source>
</evidence>
<dbReference type="SUPFAM" id="SSF46689">
    <property type="entry name" value="Homeodomain-like"/>
    <property type="match status" value="1"/>
</dbReference>
<protein>
    <recommendedName>
        <fullName evidence="6">Homeobox domain-containing protein</fullName>
    </recommendedName>
</protein>
<dbReference type="InterPro" id="IPR008422">
    <property type="entry name" value="KN_HD"/>
</dbReference>
<feature type="DNA-binding region" description="Homeobox" evidence="4">
    <location>
        <begin position="153"/>
        <end position="217"/>
    </location>
</feature>
<dbReference type="Pfam" id="PF05920">
    <property type="entry name" value="Homeobox_KN"/>
    <property type="match status" value="1"/>
</dbReference>
<keyword evidence="1 4" id="KW-0238">DNA-binding</keyword>
<evidence type="ECO:0000256" key="3">
    <source>
        <dbReference type="ARBA" id="ARBA00023242"/>
    </source>
</evidence>
<evidence type="ECO:0000256" key="1">
    <source>
        <dbReference type="ARBA" id="ARBA00023125"/>
    </source>
</evidence>
<dbReference type="InterPro" id="IPR050224">
    <property type="entry name" value="TALE_homeobox"/>
</dbReference>
<feature type="compositionally biased region" description="Low complexity" evidence="5">
    <location>
        <begin position="52"/>
        <end position="65"/>
    </location>
</feature>
<feature type="compositionally biased region" description="Low complexity" evidence="5">
    <location>
        <begin position="27"/>
        <end position="38"/>
    </location>
</feature>
<feature type="domain" description="Homeobox" evidence="6">
    <location>
        <begin position="151"/>
        <end position="216"/>
    </location>
</feature>
<dbReference type="InterPro" id="IPR001356">
    <property type="entry name" value="HD"/>
</dbReference>
<evidence type="ECO:0000313" key="8">
    <source>
        <dbReference type="Proteomes" id="UP001530293"/>
    </source>
</evidence>
<evidence type="ECO:0000256" key="2">
    <source>
        <dbReference type="ARBA" id="ARBA00023155"/>
    </source>
</evidence>
<comment type="caution">
    <text evidence="7">The sequence shown here is derived from an EMBL/GenBank/DDBJ whole genome shotgun (WGS) entry which is preliminary data.</text>
</comment>
<evidence type="ECO:0000259" key="6">
    <source>
        <dbReference type="PROSITE" id="PS50071"/>
    </source>
</evidence>
<dbReference type="GO" id="GO:0005634">
    <property type="term" value="C:nucleus"/>
    <property type="evidence" value="ECO:0007669"/>
    <property type="project" value="UniProtKB-SubCell"/>
</dbReference>
<dbReference type="EMBL" id="JALLBG020000200">
    <property type="protein sequence ID" value="KAL3759446.1"/>
    <property type="molecule type" value="Genomic_DNA"/>
</dbReference>
<dbReference type="Proteomes" id="UP001530293">
    <property type="component" value="Unassembled WGS sequence"/>
</dbReference>
<reference evidence="7 8" key="1">
    <citation type="submission" date="2024-10" db="EMBL/GenBank/DDBJ databases">
        <title>Updated reference genomes for cyclostephanoid diatoms.</title>
        <authorList>
            <person name="Roberts W.R."/>
            <person name="Alverson A.J."/>
        </authorList>
    </citation>
    <scope>NUCLEOTIDE SEQUENCE [LARGE SCALE GENOMIC DNA]</scope>
    <source>
        <strain evidence="7 8">AJA232-27</strain>
    </source>
</reference>
<sequence>MILMQSATDNLPSGDAEAQDGNIRNEPSSPSSRDLSSSNNFDLLATESINLLTNSSTSNTTTNSSKGKTRQKNDKPVEVCHDNKVIARFKTQTECARYLRATPEAVSYHCSKGGGVCNGLLVRPVVATSAAEGVESPLDFMYFGLFDGSSKHRPEARPQLSPDVVSMLKAWLLSPGHIDNPYPTGPELDMLMEKTKLDKTQLKHWFNNARKRIWKPLVKSEGRLIPKFGKIGKRSRSVPGRKGSDASCDEDGAPDAAPASSDMPSDNKKGGNRTGGKRRRTNDDISTGGGAGMNMCHSIGGQDSFQQRERDDGRSSSSNSSNNNNNNNNLSMLMNRYNQILGNMGMFQTNNGGGLPMNSGNSMMNSSSMNRSMMMDPIAGTFPNNGSSGKSYFGMGVSNNSGGGSFMGRDGGASSFQGCMEVNGSGASSFSGMRNAIGQDLQNNSTGNPMNYCQPLIQPNNAQGFPKKKNNIHSATLIESVRSNAVFKQQVANMAMNEASTSFKEMEDAFARSKDILAQVREENMHNDNPVNEGDDVRVMEANAHAKACQNTAMFKLKVSQRASEEAASAYDCYLRLVEDNDSMM</sequence>
<feature type="compositionally biased region" description="Polar residues" evidence="5">
    <location>
        <begin position="1"/>
        <end position="11"/>
    </location>
</feature>